<sequence>MNIHLTPQHRRLLLRLAAAAAVSTGLSTALAFKVDMYAIGNWSGGNCAPGDTDVDRAAWPGMANAWYQRMGLMGHAKTGQFIDGSTTLRRFCDPRYDAACADFSWLDWPDAAILAAHGFDAGNAWGALMRNSWKGQCSLKMGTLGGTTFLGDSNLKFMHASSCFSLNQGYFSNMRVAMKEPGTAKGLHVFTGFHGIMWISSSFNGDYADTAQDGHVMPVATAWVTNHYKPDRFACATHDPLGWFGTCQDQCPTAMTVGPSGGNALNRLLHERYNNSGAFGSPSGNAYYAWMGYRGCDPVGQTPFNP</sequence>
<protein>
    <submittedName>
        <fullName evidence="2">DUF6345 domain-containing protein</fullName>
    </submittedName>
</protein>
<dbReference type="InterPro" id="IPR006311">
    <property type="entry name" value="TAT_signal"/>
</dbReference>
<dbReference type="PROSITE" id="PS51318">
    <property type="entry name" value="TAT"/>
    <property type="match status" value="1"/>
</dbReference>
<feature type="chain" id="PRO_5045228455" evidence="1">
    <location>
        <begin position="32"/>
        <end position="306"/>
    </location>
</feature>
<evidence type="ECO:0000256" key="1">
    <source>
        <dbReference type="SAM" id="SignalP"/>
    </source>
</evidence>
<dbReference type="InterPro" id="IPR045926">
    <property type="entry name" value="DUF6345"/>
</dbReference>
<keyword evidence="3" id="KW-1185">Reference proteome</keyword>
<organism evidence="2 3">
    <name type="scientific">Aquincola tertiaricarbonis</name>
    <dbReference type="NCBI Taxonomy" id="391953"/>
    <lineage>
        <taxon>Bacteria</taxon>
        <taxon>Pseudomonadati</taxon>
        <taxon>Pseudomonadota</taxon>
        <taxon>Betaproteobacteria</taxon>
        <taxon>Burkholderiales</taxon>
        <taxon>Sphaerotilaceae</taxon>
        <taxon>Aquincola</taxon>
    </lineage>
</organism>
<name>A0ABY4S5V3_AQUTE</name>
<reference evidence="2" key="1">
    <citation type="submission" date="2022-05" db="EMBL/GenBank/DDBJ databases">
        <title>An RpoN-dependent PEP-CTERM gene is involved in floc formation of an Aquincola tertiaricarbonis strain.</title>
        <authorList>
            <person name="Qiu D."/>
            <person name="Xia M."/>
        </authorList>
    </citation>
    <scope>NUCLEOTIDE SEQUENCE</scope>
    <source>
        <strain evidence="2">RN12</strain>
    </source>
</reference>
<dbReference type="Proteomes" id="UP001056201">
    <property type="component" value="Chromosome 2"/>
</dbReference>
<proteinExistence type="predicted"/>
<keyword evidence="1" id="KW-0732">Signal</keyword>
<evidence type="ECO:0000313" key="2">
    <source>
        <dbReference type="EMBL" id="URI08806.1"/>
    </source>
</evidence>
<dbReference type="Pfam" id="PF19872">
    <property type="entry name" value="DUF6345"/>
    <property type="match status" value="1"/>
</dbReference>
<accession>A0ABY4S5V3</accession>
<dbReference type="EMBL" id="CP097636">
    <property type="protein sequence ID" value="URI08806.1"/>
    <property type="molecule type" value="Genomic_DNA"/>
</dbReference>
<feature type="signal peptide" evidence="1">
    <location>
        <begin position="1"/>
        <end position="31"/>
    </location>
</feature>
<gene>
    <name evidence="2" type="ORF">MW290_24835</name>
</gene>
<evidence type="ECO:0000313" key="3">
    <source>
        <dbReference type="Proteomes" id="UP001056201"/>
    </source>
</evidence>
<dbReference type="RefSeq" id="WP_250197026.1">
    <property type="nucleotide sequence ID" value="NZ_CP097636.1"/>
</dbReference>